<dbReference type="WBParaSite" id="ALUE_0000258701-mRNA-1">
    <property type="protein sequence ID" value="ALUE_0000258701-mRNA-1"/>
    <property type="gene ID" value="ALUE_0000258701"/>
</dbReference>
<dbReference type="Pfam" id="PF18124">
    <property type="entry name" value="Kindlin_2_N"/>
    <property type="match status" value="1"/>
</dbReference>
<dbReference type="InterPro" id="IPR037843">
    <property type="entry name" value="Kindlin/fermitin"/>
</dbReference>
<name>A0A0M3HM42_ASCLU</name>
<dbReference type="GO" id="GO:0030055">
    <property type="term" value="C:cell-substrate junction"/>
    <property type="evidence" value="ECO:0007669"/>
    <property type="project" value="TreeGrafter"/>
</dbReference>
<dbReference type="PANTHER" id="PTHR16160">
    <property type="entry name" value="FERMITIN 2-RELATED"/>
    <property type="match status" value="1"/>
</dbReference>
<accession>A0A0M3HM42</accession>
<dbReference type="PANTHER" id="PTHR16160:SF13">
    <property type="entry name" value="FERMITIN 2-RELATED"/>
    <property type="match status" value="1"/>
</dbReference>
<dbReference type="Gene3D" id="3.10.20.90">
    <property type="entry name" value="Phosphatidylinositol 3-kinase Catalytic Subunit, Chain A, domain 1"/>
    <property type="match status" value="1"/>
</dbReference>
<protein>
    <submittedName>
        <fullName evidence="3">Kindlin_2_N domain-containing protein</fullName>
    </submittedName>
</protein>
<evidence type="ECO:0000313" key="3">
    <source>
        <dbReference type="WBParaSite" id="ALUE_0000258701-mRNA-1"/>
    </source>
</evidence>
<organism evidence="2 3">
    <name type="scientific">Ascaris lumbricoides</name>
    <name type="common">Giant roundworm</name>
    <dbReference type="NCBI Taxonomy" id="6252"/>
    <lineage>
        <taxon>Eukaryota</taxon>
        <taxon>Metazoa</taxon>
        <taxon>Ecdysozoa</taxon>
        <taxon>Nematoda</taxon>
        <taxon>Chromadorea</taxon>
        <taxon>Rhabditida</taxon>
        <taxon>Spirurina</taxon>
        <taxon>Ascaridomorpha</taxon>
        <taxon>Ascaridoidea</taxon>
        <taxon>Ascarididae</taxon>
        <taxon>Ascaris</taxon>
    </lineage>
</organism>
<reference evidence="3" key="1">
    <citation type="submission" date="2017-02" db="UniProtKB">
        <authorList>
            <consortium name="WormBaseParasite"/>
        </authorList>
    </citation>
    <scope>IDENTIFICATION</scope>
</reference>
<proteinExistence type="predicted"/>
<evidence type="ECO:0000259" key="1">
    <source>
        <dbReference type="Pfam" id="PF18124"/>
    </source>
</evidence>
<dbReference type="InterPro" id="IPR040790">
    <property type="entry name" value="Kindlin_2_N"/>
</dbReference>
<dbReference type="AlphaFoldDB" id="A0A0M3HM42"/>
<dbReference type="GO" id="GO:0007160">
    <property type="term" value="P:cell-matrix adhesion"/>
    <property type="evidence" value="ECO:0007669"/>
    <property type="project" value="TreeGrafter"/>
</dbReference>
<dbReference type="GO" id="GO:0005178">
    <property type="term" value="F:integrin binding"/>
    <property type="evidence" value="ECO:0007669"/>
    <property type="project" value="TreeGrafter"/>
</dbReference>
<sequence>MAHLVENGVVNDGSWSLSVLVTDMNIQRTLFVTGQLHIGGLMLKLVDEIG</sequence>
<feature type="domain" description="Kindlin-2 N-terminal" evidence="1">
    <location>
        <begin position="11"/>
        <end position="49"/>
    </location>
</feature>
<evidence type="ECO:0000313" key="2">
    <source>
        <dbReference type="Proteomes" id="UP000036681"/>
    </source>
</evidence>
<keyword evidence="2" id="KW-1185">Reference proteome</keyword>
<dbReference type="Proteomes" id="UP000036681">
    <property type="component" value="Unplaced"/>
</dbReference>
<dbReference type="GO" id="GO:0007229">
    <property type="term" value="P:integrin-mediated signaling pathway"/>
    <property type="evidence" value="ECO:0007669"/>
    <property type="project" value="InterPro"/>
</dbReference>